<dbReference type="PANTHER" id="PTHR43018">
    <property type="entry name" value="PHOSPHO-2-DEHYDRO-3-DEOXYHEPTONATE ALDOLASE"/>
    <property type="match status" value="1"/>
</dbReference>
<accession>A0A1F7SLU9</accession>
<dbReference type="NCBIfam" id="NF009239">
    <property type="entry name" value="PRK12595.1"/>
    <property type="match status" value="1"/>
</dbReference>
<dbReference type="InterPro" id="IPR013785">
    <property type="entry name" value="Aldolase_TIM"/>
</dbReference>
<dbReference type="GO" id="GO:0009073">
    <property type="term" value="P:aromatic amino acid family biosynthetic process"/>
    <property type="evidence" value="ECO:0007669"/>
    <property type="project" value="InterPro"/>
</dbReference>
<feature type="domain" description="DAHP synthase ferredoxin-like" evidence="3">
    <location>
        <begin position="1"/>
        <end position="68"/>
    </location>
</feature>
<dbReference type="GO" id="GO:0016740">
    <property type="term" value="F:transferase activity"/>
    <property type="evidence" value="ECO:0007669"/>
    <property type="project" value="UniProtKB-KW"/>
</dbReference>
<dbReference type="Pfam" id="PF00793">
    <property type="entry name" value="DAHP_synth_1"/>
    <property type="match status" value="1"/>
</dbReference>
<comment type="caution">
    <text evidence="4">The sequence shown here is derived from an EMBL/GenBank/DDBJ whole genome shotgun (WGS) entry which is preliminary data.</text>
</comment>
<evidence type="ECO:0000313" key="4">
    <source>
        <dbReference type="EMBL" id="OGL54184.1"/>
    </source>
</evidence>
<name>A0A1F7SLU9_9BACT</name>
<gene>
    <name evidence="4" type="ORF">A3G31_05330</name>
</gene>
<evidence type="ECO:0000313" key="5">
    <source>
        <dbReference type="Proteomes" id="UP000178082"/>
    </source>
</evidence>
<dbReference type="Gene3D" id="3.20.20.70">
    <property type="entry name" value="Aldolase class I"/>
    <property type="match status" value="1"/>
</dbReference>
<evidence type="ECO:0000259" key="2">
    <source>
        <dbReference type="Pfam" id="PF00793"/>
    </source>
</evidence>
<dbReference type="GO" id="GO:0016832">
    <property type="term" value="F:aldehyde-lyase activity"/>
    <property type="evidence" value="ECO:0007669"/>
    <property type="project" value="InterPro"/>
</dbReference>
<dbReference type="SUPFAM" id="SSF51569">
    <property type="entry name" value="Aldolase"/>
    <property type="match status" value="1"/>
</dbReference>
<dbReference type="Proteomes" id="UP000178082">
    <property type="component" value="Unassembled WGS sequence"/>
</dbReference>
<dbReference type="InterPro" id="IPR052899">
    <property type="entry name" value="Class-I_DAHP_synthase"/>
</dbReference>
<evidence type="ECO:0000259" key="3">
    <source>
        <dbReference type="Pfam" id="PF18152"/>
    </source>
</evidence>
<protein>
    <submittedName>
        <fullName evidence="4">3-deoxy-7-phosphoheptulonate synthase</fullName>
    </submittedName>
</protein>
<dbReference type="PANTHER" id="PTHR43018:SF2">
    <property type="entry name" value="PHOSPHO-2-DEHYDRO-3-DEOXYHEPTONATE ALDOLASE"/>
    <property type="match status" value="1"/>
</dbReference>
<dbReference type="InterPro" id="IPR006268">
    <property type="entry name" value="DAHP_syn_2"/>
</dbReference>
<keyword evidence="1" id="KW-0808">Transferase</keyword>
<reference evidence="4 5" key="1">
    <citation type="journal article" date="2016" name="Nat. Commun.">
        <title>Thousands of microbial genomes shed light on interconnected biogeochemical processes in an aquifer system.</title>
        <authorList>
            <person name="Anantharaman K."/>
            <person name="Brown C.T."/>
            <person name="Hug L.A."/>
            <person name="Sharon I."/>
            <person name="Castelle C.J."/>
            <person name="Probst A.J."/>
            <person name="Thomas B.C."/>
            <person name="Singh A."/>
            <person name="Wilkins M.J."/>
            <person name="Karaoz U."/>
            <person name="Brodie E.L."/>
            <person name="Williams K.H."/>
            <person name="Hubbard S.S."/>
            <person name="Banfield J.F."/>
        </authorList>
    </citation>
    <scope>NUCLEOTIDE SEQUENCE [LARGE SCALE GENOMIC DNA]</scope>
</reference>
<dbReference type="NCBIfam" id="TIGR01361">
    <property type="entry name" value="DAHP_synth_Bsub"/>
    <property type="match status" value="1"/>
</dbReference>
<sequence>MIIVMRSHASEAEIDEVIKKIEKMHYKTHIIKGVERTVIGAVGDERGKERLQSLESMPGVEKVMPILQPYKLAGREFKHDDSVIDVGNVRIGGKEIVVIAGPCSVESREQIIESAEIVKKAGAKILRGGAFKPRTSPYSFQGHEEEGLKMLAIAREKTGLPFVTEIMDTVDIDTVADYADMLQVGARNVQNFALLKKLGKIKKPILLKRGMMTTIIEFLMSAEYILSEGNPNVILCERGIRTFETETRNTLDLSAIPVIKSKSHLPIIVDPSHAIGNWKFVASMSKASIAAGADGLLIEVHPRPEEAFSDGAQSLKPEKFSRLMEELKTLIIACNRAF</sequence>
<dbReference type="NCBIfam" id="NF006421">
    <property type="entry name" value="PRK08673.1"/>
    <property type="match status" value="1"/>
</dbReference>
<dbReference type="AlphaFoldDB" id="A0A1F7SLU9"/>
<dbReference type="InterPro" id="IPR041071">
    <property type="entry name" value="DAHP_snth_FXD"/>
</dbReference>
<proteinExistence type="predicted"/>
<dbReference type="EMBL" id="MGDI01000016">
    <property type="protein sequence ID" value="OGL54184.1"/>
    <property type="molecule type" value="Genomic_DNA"/>
</dbReference>
<evidence type="ECO:0000256" key="1">
    <source>
        <dbReference type="ARBA" id="ARBA00022679"/>
    </source>
</evidence>
<dbReference type="STRING" id="1817883.A3G31_05330"/>
<dbReference type="Gene3D" id="3.30.70.1140">
    <property type="entry name" value="Phospho-2-dehydro-3-deoxyheptonate aldolase, domain 1"/>
    <property type="match status" value="1"/>
</dbReference>
<feature type="domain" description="DAHP synthetase I/KDSA" evidence="2">
    <location>
        <begin position="88"/>
        <end position="330"/>
    </location>
</feature>
<dbReference type="InterPro" id="IPR006218">
    <property type="entry name" value="DAHP1/KDSA"/>
</dbReference>
<dbReference type="Pfam" id="PF18152">
    <property type="entry name" value="DAHP_snth_FXD"/>
    <property type="match status" value="1"/>
</dbReference>
<organism evidence="4 5">
    <name type="scientific">Candidatus Schekmanbacteria bacterium RIFCSPLOWO2_12_FULL_38_15</name>
    <dbReference type="NCBI Taxonomy" id="1817883"/>
    <lineage>
        <taxon>Bacteria</taxon>
        <taxon>Candidatus Schekmaniibacteriota</taxon>
    </lineage>
</organism>